<dbReference type="AlphaFoldDB" id="A0AAV7PLS0"/>
<accession>A0AAV7PLS0</accession>
<feature type="region of interest" description="Disordered" evidence="1">
    <location>
        <begin position="1"/>
        <end position="77"/>
    </location>
</feature>
<name>A0AAV7PLS0_PLEWA</name>
<organism evidence="2 3">
    <name type="scientific">Pleurodeles waltl</name>
    <name type="common">Iberian ribbed newt</name>
    <dbReference type="NCBI Taxonomy" id="8319"/>
    <lineage>
        <taxon>Eukaryota</taxon>
        <taxon>Metazoa</taxon>
        <taxon>Chordata</taxon>
        <taxon>Craniata</taxon>
        <taxon>Vertebrata</taxon>
        <taxon>Euteleostomi</taxon>
        <taxon>Amphibia</taxon>
        <taxon>Batrachia</taxon>
        <taxon>Caudata</taxon>
        <taxon>Salamandroidea</taxon>
        <taxon>Salamandridae</taxon>
        <taxon>Pleurodelinae</taxon>
        <taxon>Pleurodeles</taxon>
    </lineage>
</organism>
<dbReference type="EMBL" id="JANPWB010000011">
    <property type="protein sequence ID" value="KAJ1128804.1"/>
    <property type="molecule type" value="Genomic_DNA"/>
</dbReference>
<dbReference type="Proteomes" id="UP001066276">
    <property type="component" value="Chromosome 7"/>
</dbReference>
<feature type="compositionally biased region" description="Gly residues" evidence="1">
    <location>
        <begin position="1"/>
        <end position="12"/>
    </location>
</feature>
<gene>
    <name evidence="2" type="ORF">NDU88_007179</name>
</gene>
<proteinExistence type="predicted"/>
<evidence type="ECO:0000313" key="2">
    <source>
        <dbReference type="EMBL" id="KAJ1128804.1"/>
    </source>
</evidence>
<protein>
    <submittedName>
        <fullName evidence="2">Uncharacterized protein</fullName>
    </submittedName>
</protein>
<keyword evidence="3" id="KW-1185">Reference proteome</keyword>
<comment type="caution">
    <text evidence="2">The sequence shown here is derived from an EMBL/GenBank/DDBJ whole genome shotgun (WGS) entry which is preliminary data.</text>
</comment>
<reference evidence="2" key="1">
    <citation type="journal article" date="2022" name="bioRxiv">
        <title>Sequencing and chromosome-scale assembly of the giantPleurodeles waltlgenome.</title>
        <authorList>
            <person name="Brown T."/>
            <person name="Elewa A."/>
            <person name="Iarovenko S."/>
            <person name="Subramanian E."/>
            <person name="Araus A.J."/>
            <person name="Petzold A."/>
            <person name="Susuki M."/>
            <person name="Suzuki K.-i.T."/>
            <person name="Hayashi T."/>
            <person name="Toyoda A."/>
            <person name="Oliveira C."/>
            <person name="Osipova E."/>
            <person name="Leigh N.D."/>
            <person name="Simon A."/>
            <person name="Yun M.H."/>
        </authorList>
    </citation>
    <scope>NUCLEOTIDE SEQUENCE</scope>
    <source>
        <strain evidence="2">20211129_DDA</strain>
        <tissue evidence="2">Liver</tissue>
    </source>
</reference>
<evidence type="ECO:0000313" key="3">
    <source>
        <dbReference type="Proteomes" id="UP001066276"/>
    </source>
</evidence>
<evidence type="ECO:0000256" key="1">
    <source>
        <dbReference type="SAM" id="MobiDB-lite"/>
    </source>
</evidence>
<sequence length="77" mass="7444">MGPHGSGIGRGSPGEAKPGEIAGGEGGDARRGSACGPRGETRPCGPVLDKQKPSGAREGLLPRGGGLTARDPRTGGG</sequence>